<dbReference type="InterPro" id="IPR054471">
    <property type="entry name" value="GPIID_WHD"/>
</dbReference>
<dbReference type="AlphaFoldDB" id="A0A2T2NAV1"/>
<dbReference type="Pfam" id="PF17107">
    <property type="entry name" value="SesA"/>
    <property type="match status" value="1"/>
</dbReference>
<dbReference type="PROSITE" id="PS50088">
    <property type="entry name" value="ANK_REPEAT"/>
    <property type="match status" value="1"/>
</dbReference>
<dbReference type="SUPFAM" id="SSF52540">
    <property type="entry name" value="P-loop containing nucleoside triphosphate hydrolases"/>
    <property type="match status" value="1"/>
</dbReference>
<dbReference type="Gene3D" id="3.40.50.300">
    <property type="entry name" value="P-loop containing nucleotide triphosphate hydrolases"/>
    <property type="match status" value="1"/>
</dbReference>
<dbReference type="OrthoDB" id="1577640at2759"/>
<keyword evidence="2" id="KW-0040">ANK repeat</keyword>
<proteinExistence type="predicted"/>
<dbReference type="Gene3D" id="1.25.40.20">
    <property type="entry name" value="Ankyrin repeat-containing domain"/>
    <property type="match status" value="1"/>
</dbReference>
<accession>A0A2T2NAV1</accession>
<name>A0A2T2NAV1_CORCC</name>
<dbReference type="Proteomes" id="UP000240883">
    <property type="component" value="Unassembled WGS sequence"/>
</dbReference>
<dbReference type="Pfam" id="PF22939">
    <property type="entry name" value="WHD_GPIID"/>
    <property type="match status" value="1"/>
</dbReference>
<dbReference type="SUPFAM" id="SSF48403">
    <property type="entry name" value="Ankyrin repeat"/>
    <property type="match status" value="1"/>
</dbReference>
<evidence type="ECO:0000256" key="2">
    <source>
        <dbReference type="PROSITE-ProRule" id="PRU00023"/>
    </source>
</evidence>
<dbReference type="InterPro" id="IPR002110">
    <property type="entry name" value="Ankyrin_rpt"/>
</dbReference>
<dbReference type="PANTHER" id="PTHR10039:SF16">
    <property type="entry name" value="GPI INOSITOL-DEACYLASE"/>
    <property type="match status" value="1"/>
</dbReference>
<evidence type="ECO:0000259" key="3">
    <source>
        <dbReference type="Pfam" id="PF17107"/>
    </source>
</evidence>
<feature type="domain" description="NACHT-NTPase and P-loop NTPases N-terminal" evidence="3">
    <location>
        <begin position="11"/>
        <end position="134"/>
    </location>
</feature>
<feature type="repeat" description="ANK" evidence="2">
    <location>
        <begin position="681"/>
        <end position="713"/>
    </location>
</feature>
<keyword evidence="1" id="KW-0677">Repeat</keyword>
<sequence>MAEGLAVVATISSILQLVDFTLKVADRANHLKSGASDIPKSLNHLKTELPVLRHTLQQIQDAIQEARFSGACTAALKPVVEGCNQSMEEMQSILGKNLPEKGDGKVRMLLKSASSVRNDSKIEGIVQTLRGHVGILTFYFATSSSMNQPLDEKLVEIRRWLSAPDSSVNFRKALELRQANTGQWLLESNVYKQWREKGSFVWLHGIPGCGKTVLSSTVLEDIREYTKDDPGKALAYFYFDFNDQKKQDPEEMVRALVSYLLQQCVRVLPGLDKQFSSHRNRQEKLSLEILLGVLRELIDDFPSTYLVIDALDECGNRRQLMKILKTIFQWQAPGLHVILTSRREADISHTLEGIVDKDSILCIQTGAVDHDIGLYVRQQLEDDQSLQKWKPDDKKLIETALTERSSGMFRLAACRLEILRECRNKRQLKQAISDLPPTLDETYNRILNAIKKSDVDYAVRILRWLAFSTRPLCLNEVAEVAALEADRCLAFDPEEVLEEPLEVLKICSSLVTIRPGGQPWEPPETVALAHYSVKEYLVSDRILESEAKVYSMETILCQQIIAKCCIQYLLQFDEPDSLTDENLHEYALAEYSGHNWTIHSRRSEDLEPVELILQLLELKETACLAWFRLDSFNEDCPESDFTKSLEDVPRPLYLASQTGLVKVVKRLVSDENVDVNETSGEMGNALQAASFEGHQGIVQYLVVNGADVNALGGEHGYALQALHITAI</sequence>
<feature type="domain" description="GPI inositol-deacylase winged helix" evidence="4">
    <location>
        <begin position="457"/>
        <end position="546"/>
    </location>
</feature>
<dbReference type="Pfam" id="PF12796">
    <property type="entry name" value="Ank_2"/>
    <property type="match status" value="1"/>
</dbReference>
<evidence type="ECO:0000313" key="7">
    <source>
        <dbReference type="Proteomes" id="UP000240883"/>
    </source>
</evidence>
<feature type="domain" description="Nephrocystin 3-like N-terminal" evidence="5">
    <location>
        <begin position="180"/>
        <end position="342"/>
    </location>
</feature>
<evidence type="ECO:0000313" key="6">
    <source>
        <dbReference type="EMBL" id="PSN62572.1"/>
    </source>
</evidence>
<dbReference type="InterPro" id="IPR031352">
    <property type="entry name" value="SesA"/>
</dbReference>
<organism evidence="6 7">
    <name type="scientific">Corynespora cassiicola Philippines</name>
    <dbReference type="NCBI Taxonomy" id="1448308"/>
    <lineage>
        <taxon>Eukaryota</taxon>
        <taxon>Fungi</taxon>
        <taxon>Dikarya</taxon>
        <taxon>Ascomycota</taxon>
        <taxon>Pezizomycotina</taxon>
        <taxon>Dothideomycetes</taxon>
        <taxon>Pleosporomycetidae</taxon>
        <taxon>Pleosporales</taxon>
        <taxon>Corynesporascaceae</taxon>
        <taxon>Corynespora</taxon>
    </lineage>
</organism>
<dbReference type="STRING" id="1448308.A0A2T2NAV1"/>
<evidence type="ECO:0000259" key="4">
    <source>
        <dbReference type="Pfam" id="PF22939"/>
    </source>
</evidence>
<reference evidence="6 7" key="1">
    <citation type="journal article" date="2018" name="Front. Microbiol.">
        <title>Genome-Wide Analysis of Corynespora cassiicola Leaf Fall Disease Putative Effectors.</title>
        <authorList>
            <person name="Lopez D."/>
            <person name="Ribeiro S."/>
            <person name="Label P."/>
            <person name="Fumanal B."/>
            <person name="Venisse J.S."/>
            <person name="Kohler A."/>
            <person name="de Oliveira R.R."/>
            <person name="Labutti K."/>
            <person name="Lipzen A."/>
            <person name="Lail K."/>
            <person name="Bauer D."/>
            <person name="Ohm R.A."/>
            <person name="Barry K.W."/>
            <person name="Spatafora J."/>
            <person name="Grigoriev I.V."/>
            <person name="Martin F.M."/>
            <person name="Pujade-Renaud V."/>
        </authorList>
    </citation>
    <scope>NUCLEOTIDE SEQUENCE [LARGE SCALE GENOMIC DNA]</scope>
    <source>
        <strain evidence="6 7">Philippines</strain>
    </source>
</reference>
<dbReference type="Pfam" id="PF24883">
    <property type="entry name" value="NPHP3_N"/>
    <property type="match status" value="1"/>
</dbReference>
<evidence type="ECO:0000256" key="1">
    <source>
        <dbReference type="ARBA" id="ARBA00022737"/>
    </source>
</evidence>
<protein>
    <submittedName>
        <fullName evidence="6">Uncharacterized protein</fullName>
    </submittedName>
</protein>
<dbReference type="PANTHER" id="PTHR10039">
    <property type="entry name" value="AMELOGENIN"/>
    <property type="match status" value="1"/>
</dbReference>
<evidence type="ECO:0000259" key="5">
    <source>
        <dbReference type="Pfam" id="PF24883"/>
    </source>
</evidence>
<dbReference type="InterPro" id="IPR056884">
    <property type="entry name" value="NPHP3-like_N"/>
</dbReference>
<dbReference type="InterPro" id="IPR027417">
    <property type="entry name" value="P-loop_NTPase"/>
</dbReference>
<dbReference type="EMBL" id="KZ678141">
    <property type="protein sequence ID" value="PSN62572.1"/>
    <property type="molecule type" value="Genomic_DNA"/>
</dbReference>
<gene>
    <name evidence="6" type="ORF">BS50DRAFT_122517</name>
</gene>
<keyword evidence="7" id="KW-1185">Reference proteome</keyword>
<dbReference type="InterPro" id="IPR036770">
    <property type="entry name" value="Ankyrin_rpt-contain_sf"/>
</dbReference>